<dbReference type="Pfam" id="PF02633">
    <property type="entry name" value="Creatininase"/>
    <property type="match status" value="1"/>
</dbReference>
<comment type="cofactor">
    <cofactor evidence="1">
        <name>Zn(2+)</name>
        <dbReference type="ChEBI" id="CHEBI:29105"/>
    </cofactor>
</comment>
<accession>A0A942Y9Q1</accession>
<dbReference type="AlphaFoldDB" id="A0A942Y9Q1"/>
<dbReference type="GO" id="GO:0016811">
    <property type="term" value="F:hydrolase activity, acting on carbon-nitrogen (but not peptide) bonds, in linear amides"/>
    <property type="evidence" value="ECO:0007669"/>
    <property type="project" value="TreeGrafter"/>
</dbReference>
<evidence type="ECO:0000256" key="5">
    <source>
        <dbReference type="ARBA" id="ARBA00024029"/>
    </source>
</evidence>
<reference evidence="6" key="1">
    <citation type="submission" date="2021-05" db="EMBL/GenBank/DDBJ databases">
        <title>Novel Bacillus species.</title>
        <authorList>
            <person name="Liu G."/>
        </authorList>
    </citation>
    <scope>NUCLEOTIDE SEQUENCE</scope>
    <source>
        <strain evidence="6">FJAT-50051</strain>
    </source>
</reference>
<dbReference type="PANTHER" id="PTHR35005:SF1">
    <property type="entry name" value="2-AMINO-5-FORMYLAMINO-6-RIBOSYLAMINOPYRIMIDIN-4(3H)-ONE 5'-MONOPHOSPHATE DEFORMYLASE"/>
    <property type="match status" value="1"/>
</dbReference>
<dbReference type="EMBL" id="JAGYPE010000002">
    <property type="protein sequence ID" value="MBS4182454.1"/>
    <property type="molecule type" value="Genomic_DNA"/>
</dbReference>
<evidence type="ECO:0000313" key="6">
    <source>
        <dbReference type="EMBL" id="MBS4182454.1"/>
    </source>
</evidence>
<dbReference type="GO" id="GO:0046872">
    <property type="term" value="F:metal ion binding"/>
    <property type="evidence" value="ECO:0007669"/>
    <property type="project" value="UniProtKB-KW"/>
</dbReference>
<name>A0A942Y9Q1_9BACI</name>
<proteinExistence type="inferred from homology"/>
<keyword evidence="3" id="KW-0378">Hydrolase</keyword>
<keyword evidence="4" id="KW-0862">Zinc</keyword>
<comment type="similarity">
    <text evidence="5">Belongs to the creatininase superfamily.</text>
</comment>
<dbReference type="PANTHER" id="PTHR35005">
    <property type="entry name" value="3-DEHYDRO-SCYLLO-INOSOSE HYDROLASE"/>
    <property type="match status" value="1"/>
</dbReference>
<organism evidence="6">
    <name type="scientific">Neobacillus citreus</name>
    <dbReference type="NCBI Taxonomy" id="2833578"/>
    <lineage>
        <taxon>Bacteria</taxon>
        <taxon>Bacillati</taxon>
        <taxon>Bacillota</taxon>
        <taxon>Bacilli</taxon>
        <taxon>Bacillales</taxon>
        <taxon>Bacillaceae</taxon>
        <taxon>Neobacillus</taxon>
    </lineage>
</organism>
<comment type="caution">
    <text evidence="6">The sequence shown here is derived from an EMBL/GenBank/DDBJ whole genome shotgun (WGS) entry which is preliminary data.</text>
</comment>
<keyword evidence="2" id="KW-0479">Metal-binding</keyword>
<dbReference type="Gene3D" id="3.40.50.10310">
    <property type="entry name" value="Creatininase"/>
    <property type="match status" value="1"/>
</dbReference>
<evidence type="ECO:0000256" key="1">
    <source>
        <dbReference type="ARBA" id="ARBA00001947"/>
    </source>
</evidence>
<dbReference type="InterPro" id="IPR024087">
    <property type="entry name" value="Creatininase-like_sf"/>
</dbReference>
<protein>
    <submittedName>
        <fullName evidence="6">Creatininase family protein</fullName>
    </submittedName>
</protein>
<evidence type="ECO:0000256" key="2">
    <source>
        <dbReference type="ARBA" id="ARBA00022723"/>
    </source>
</evidence>
<dbReference type="SUPFAM" id="SSF102215">
    <property type="entry name" value="Creatininase"/>
    <property type="match status" value="1"/>
</dbReference>
<sequence length="276" mass="28871">MTTTHLLAHMSTAEIARIDTSDAVIVQPIGAIEQHGAHLPVMTDALTAERISDLAIAGLPEGSNVWQLPTISYGKSTEHLGRAGTVAMSAATLTGVCMDLGRSLAASGFRKLVFVNGHGGQPSLLDVVARDIRVETGLEVFPMMPGRLGLPDGVEPVDPDYGIHGGQIETSIVWALAPELVQMEHAVRDGEVAGSLFAGMKHLSLEGTVPTAWVTDDLSASGVLGDPTAASLELGRRIVDHQVTGLREVLLEIRGFAFPPVGLDQEARPAASGALA</sequence>
<gene>
    <name evidence="6" type="ORF">KHB02_13735</name>
</gene>
<evidence type="ECO:0000256" key="4">
    <source>
        <dbReference type="ARBA" id="ARBA00022833"/>
    </source>
</evidence>
<dbReference type="GO" id="GO:0009231">
    <property type="term" value="P:riboflavin biosynthetic process"/>
    <property type="evidence" value="ECO:0007669"/>
    <property type="project" value="TreeGrafter"/>
</dbReference>
<evidence type="ECO:0000256" key="3">
    <source>
        <dbReference type="ARBA" id="ARBA00022801"/>
    </source>
</evidence>
<dbReference type="InterPro" id="IPR003785">
    <property type="entry name" value="Creatininase/forma_Hydrolase"/>
</dbReference>